<dbReference type="Pfam" id="PF07653">
    <property type="entry name" value="SH3_2"/>
    <property type="match status" value="1"/>
</dbReference>
<dbReference type="SUPFAM" id="SSF50044">
    <property type="entry name" value="SH3-domain"/>
    <property type="match status" value="1"/>
</dbReference>
<evidence type="ECO:0000313" key="4">
    <source>
        <dbReference type="EMBL" id="SSX20149.1"/>
    </source>
</evidence>
<evidence type="ECO:0000256" key="1">
    <source>
        <dbReference type="ARBA" id="ARBA00022443"/>
    </source>
</evidence>
<dbReference type="PROSITE" id="PS50002">
    <property type="entry name" value="SH3"/>
    <property type="match status" value="1"/>
</dbReference>
<gene>
    <name evidence="4" type="primary">CSON000630</name>
</gene>
<dbReference type="VEuPathDB" id="VectorBase:CSON000630"/>
<dbReference type="AlphaFoldDB" id="A0A336LU26"/>
<dbReference type="GO" id="GO:0005737">
    <property type="term" value="C:cytoplasm"/>
    <property type="evidence" value="ECO:0007669"/>
    <property type="project" value="TreeGrafter"/>
</dbReference>
<dbReference type="SMART" id="SM00326">
    <property type="entry name" value="SH3"/>
    <property type="match status" value="1"/>
</dbReference>
<keyword evidence="1 2" id="KW-0728">SH3 domain</keyword>
<dbReference type="Gene3D" id="2.30.30.40">
    <property type="entry name" value="SH3 Domains"/>
    <property type="match status" value="1"/>
</dbReference>
<dbReference type="GO" id="GO:0005886">
    <property type="term" value="C:plasma membrane"/>
    <property type="evidence" value="ECO:0007669"/>
    <property type="project" value="TreeGrafter"/>
</dbReference>
<dbReference type="Gene3D" id="1.20.1270.350">
    <property type="entry name" value="Dedicator of cytokinesis N-terminal subdomain"/>
    <property type="match status" value="1"/>
</dbReference>
<dbReference type="GO" id="GO:0007264">
    <property type="term" value="P:small GTPase-mediated signal transduction"/>
    <property type="evidence" value="ECO:0007669"/>
    <property type="project" value="InterPro"/>
</dbReference>
<protein>
    <submittedName>
        <fullName evidence="4">CSON000630 protein</fullName>
    </submittedName>
</protein>
<dbReference type="InterPro" id="IPR026791">
    <property type="entry name" value="DOCK"/>
</dbReference>
<evidence type="ECO:0000256" key="2">
    <source>
        <dbReference type="PROSITE-ProRule" id="PRU00192"/>
    </source>
</evidence>
<dbReference type="InterPro" id="IPR001452">
    <property type="entry name" value="SH3_domain"/>
</dbReference>
<reference evidence="4" key="1">
    <citation type="submission" date="2018-07" db="EMBL/GenBank/DDBJ databases">
        <authorList>
            <person name="Quirk P.G."/>
            <person name="Krulwich T.A."/>
        </authorList>
    </citation>
    <scope>NUCLEOTIDE SEQUENCE</scope>
</reference>
<organism evidence="4">
    <name type="scientific">Culicoides sonorensis</name>
    <name type="common">Biting midge</name>
    <dbReference type="NCBI Taxonomy" id="179676"/>
    <lineage>
        <taxon>Eukaryota</taxon>
        <taxon>Metazoa</taxon>
        <taxon>Ecdysozoa</taxon>
        <taxon>Arthropoda</taxon>
        <taxon>Hexapoda</taxon>
        <taxon>Insecta</taxon>
        <taxon>Pterygota</taxon>
        <taxon>Neoptera</taxon>
        <taxon>Endopterygota</taxon>
        <taxon>Diptera</taxon>
        <taxon>Nematocera</taxon>
        <taxon>Chironomoidea</taxon>
        <taxon>Ceratopogonidae</taxon>
        <taxon>Ceratopogoninae</taxon>
        <taxon>Culicoides</taxon>
        <taxon>Monoculicoides</taxon>
    </lineage>
</organism>
<dbReference type="Pfam" id="PF16172">
    <property type="entry name" value="DOCK_N"/>
    <property type="match status" value="1"/>
</dbReference>
<dbReference type="CDD" id="cd11872">
    <property type="entry name" value="SH3_DOCK_AB"/>
    <property type="match status" value="1"/>
</dbReference>
<dbReference type="EMBL" id="UFQT01000109">
    <property type="protein sequence ID" value="SSX20149.1"/>
    <property type="molecule type" value="Genomic_DNA"/>
</dbReference>
<sequence>MKWVPCADNLFAVAIHNWHGNVKYGLSLDVGDCVEIIEECGQWYRGKKPKKVGIFPKSYVHIKDISKSDPIVSECTQVLREWADIWKGLYVERETYKFTTLRKVMLSLLESRRELLSAMLTQDQTLELQHNVISKIDWGNR</sequence>
<dbReference type="OMA" id="TEEMTCV"/>
<dbReference type="PANTHER" id="PTHR45653">
    <property type="entry name" value="DEDICATOR OF CYTOKINESIS"/>
    <property type="match status" value="1"/>
</dbReference>
<dbReference type="InterPro" id="IPR042455">
    <property type="entry name" value="DOCK_N_sub1"/>
</dbReference>
<feature type="domain" description="SH3" evidence="3">
    <location>
        <begin position="7"/>
        <end position="65"/>
    </location>
</feature>
<dbReference type="InterPro" id="IPR032376">
    <property type="entry name" value="DOCK_N"/>
</dbReference>
<name>A0A336LU26_CULSO</name>
<accession>A0A336LU26</accession>
<dbReference type="GO" id="GO:0031267">
    <property type="term" value="F:small GTPase binding"/>
    <property type="evidence" value="ECO:0007669"/>
    <property type="project" value="TreeGrafter"/>
</dbReference>
<dbReference type="PANTHER" id="PTHR45653:SF12">
    <property type="entry name" value="SPONGE, ISOFORM E"/>
    <property type="match status" value="1"/>
</dbReference>
<proteinExistence type="predicted"/>
<dbReference type="GO" id="GO:0005085">
    <property type="term" value="F:guanyl-nucleotide exchange factor activity"/>
    <property type="evidence" value="ECO:0007669"/>
    <property type="project" value="InterPro"/>
</dbReference>
<dbReference type="InterPro" id="IPR036028">
    <property type="entry name" value="SH3-like_dom_sf"/>
</dbReference>
<evidence type="ECO:0000259" key="3">
    <source>
        <dbReference type="PROSITE" id="PS50002"/>
    </source>
</evidence>